<name>X0X9U9_9ZZZZ</name>
<comment type="caution">
    <text evidence="3">The sequence shown here is derived from an EMBL/GenBank/DDBJ whole genome shotgun (WGS) entry which is preliminary data.</text>
</comment>
<comment type="similarity">
    <text evidence="1">Belongs to the transferase hexapeptide repeat family.</text>
</comment>
<dbReference type="GO" id="GO:0005829">
    <property type="term" value="C:cytosol"/>
    <property type="evidence" value="ECO:0007669"/>
    <property type="project" value="TreeGrafter"/>
</dbReference>
<gene>
    <name evidence="3" type="ORF">S01H1_66635</name>
</gene>
<organism evidence="3">
    <name type="scientific">marine sediment metagenome</name>
    <dbReference type="NCBI Taxonomy" id="412755"/>
    <lineage>
        <taxon>unclassified sequences</taxon>
        <taxon>metagenomes</taxon>
        <taxon>ecological metagenomes</taxon>
    </lineage>
</organism>
<evidence type="ECO:0000313" key="3">
    <source>
        <dbReference type="EMBL" id="GAG32192.1"/>
    </source>
</evidence>
<dbReference type="InterPro" id="IPR011004">
    <property type="entry name" value="Trimer_LpxA-like_sf"/>
</dbReference>
<dbReference type="AlphaFoldDB" id="X0X9U9"/>
<protein>
    <recommendedName>
        <fullName evidence="4">Acetyltransferase</fullName>
    </recommendedName>
</protein>
<dbReference type="EMBL" id="BARS01044072">
    <property type="protein sequence ID" value="GAG32192.1"/>
    <property type="molecule type" value="Genomic_DNA"/>
</dbReference>
<feature type="non-terminal residue" evidence="3">
    <location>
        <position position="1"/>
    </location>
</feature>
<reference evidence="3" key="1">
    <citation type="journal article" date="2014" name="Front. Microbiol.">
        <title>High frequency of phylogenetically diverse reductive dehalogenase-homologous genes in deep subseafloor sedimentary metagenomes.</title>
        <authorList>
            <person name="Kawai M."/>
            <person name="Futagami T."/>
            <person name="Toyoda A."/>
            <person name="Takaki Y."/>
            <person name="Nishi S."/>
            <person name="Hori S."/>
            <person name="Arai W."/>
            <person name="Tsubouchi T."/>
            <person name="Morono Y."/>
            <person name="Uchiyama I."/>
            <person name="Ito T."/>
            <person name="Fujiyama A."/>
            <person name="Inagaki F."/>
            <person name="Takami H."/>
        </authorList>
    </citation>
    <scope>NUCLEOTIDE SEQUENCE</scope>
    <source>
        <strain evidence="3">Expedition CK06-06</strain>
    </source>
</reference>
<dbReference type="PROSITE" id="PS00101">
    <property type="entry name" value="HEXAPEP_TRANSFERASES"/>
    <property type="match status" value="1"/>
</dbReference>
<dbReference type="InterPro" id="IPR018357">
    <property type="entry name" value="Hexapep_transf_CS"/>
</dbReference>
<sequence>SHAVIGGGVTLCPGVVVGFRSVVGAGSNVTKDVPDEEVWCGNPARLHMNRDEYDRRQQELEERLGCA</sequence>
<keyword evidence="2" id="KW-0808">Transferase</keyword>
<evidence type="ECO:0000256" key="2">
    <source>
        <dbReference type="ARBA" id="ARBA00022679"/>
    </source>
</evidence>
<evidence type="ECO:0008006" key="4">
    <source>
        <dbReference type="Google" id="ProtNLM"/>
    </source>
</evidence>
<dbReference type="SUPFAM" id="SSF51161">
    <property type="entry name" value="Trimeric LpxA-like enzymes"/>
    <property type="match status" value="1"/>
</dbReference>
<proteinExistence type="inferred from homology"/>
<evidence type="ECO:0000256" key="1">
    <source>
        <dbReference type="ARBA" id="ARBA00007274"/>
    </source>
</evidence>
<dbReference type="GO" id="GO:0008374">
    <property type="term" value="F:O-acyltransferase activity"/>
    <property type="evidence" value="ECO:0007669"/>
    <property type="project" value="TreeGrafter"/>
</dbReference>
<dbReference type="InterPro" id="IPR051159">
    <property type="entry name" value="Hexapeptide_acetyltransf"/>
</dbReference>
<dbReference type="Gene3D" id="2.160.10.10">
    <property type="entry name" value="Hexapeptide repeat proteins"/>
    <property type="match status" value="1"/>
</dbReference>
<accession>X0X9U9</accession>
<dbReference type="PANTHER" id="PTHR23416">
    <property type="entry name" value="SIALIC ACID SYNTHASE-RELATED"/>
    <property type="match status" value="1"/>
</dbReference>
<dbReference type="PANTHER" id="PTHR23416:SF23">
    <property type="entry name" value="ACETYLTRANSFERASE C18B11.09C-RELATED"/>
    <property type="match status" value="1"/>
</dbReference>